<protein>
    <submittedName>
        <fullName evidence="1">DUF455 family protein</fullName>
    </submittedName>
</protein>
<evidence type="ECO:0000313" key="1">
    <source>
        <dbReference type="EMBL" id="MBD2737650.1"/>
    </source>
</evidence>
<evidence type="ECO:0000313" key="2">
    <source>
        <dbReference type="Proteomes" id="UP000637383"/>
    </source>
</evidence>
<dbReference type="SUPFAM" id="SSF47240">
    <property type="entry name" value="Ferritin-like"/>
    <property type="match status" value="1"/>
</dbReference>
<proteinExistence type="predicted"/>
<keyword evidence="2" id="KW-1185">Reference proteome</keyword>
<sequence length="299" mass="34807">MTVTYPRKFQNALGAREILKQVVCDRQIHLITLNRYRYSEQRSCKDLTDLIEQLNGQPPELVRDLSRHISDEARHAMWLTDLLVELGSDVGTPPGTSYIDEFDRLLDKDAYDPKRNLDDWMIAALTAINITEKRGCEYFSAHIYALKQAPQTEENIKIRQTIEKILPEEAGHVRWGTRWLAELARKSPEHRQKIEQAKRKYTAIEQAAFESGMDITLGAELRRVANLLEVANTMPLWERPQYLMERLPQTLLAPELQFTRIQVAQKAWQSDPQAFFEKFVPMFLNGIQRIEDNRQKTTV</sequence>
<dbReference type="InterPro" id="IPR009078">
    <property type="entry name" value="Ferritin-like_SF"/>
</dbReference>
<dbReference type="InterPro" id="IPR007402">
    <property type="entry name" value="DUF455"/>
</dbReference>
<gene>
    <name evidence="1" type="ORF">H6H03_27825</name>
</gene>
<dbReference type="EMBL" id="JACJTU010000035">
    <property type="protein sequence ID" value="MBD2737650.1"/>
    <property type="molecule type" value="Genomic_DNA"/>
</dbReference>
<dbReference type="Gene3D" id="1.20.1260.10">
    <property type="match status" value="1"/>
</dbReference>
<dbReference type="InterPro" id="IPR012347">
    <property type="entry name" value="Ferritin-like"/>
</dbReference>
<dbReference type="RefSeq" id="WP_190958223.1">
    <property type="nucleotide sequence ID" value="NZ_JACJTU010000035.1"/>
</dbReference>
<name>A0ABR8KF39_9NOSO</name>
<reference evidence="1 2" key="1">
    <citation type="journal article" date="2020" name="ISME J.">
        <title>Comparative genomics reveals insights into cyanobacterial evolution and habitat adaptation.</title>
        <authorList>
            <person name="Chen M.Y."/>
            <person name="Teng W.K."/>
            <person name="Zhao L."/>
            <person name="Hu C.X."/>
            <person name="Zhou Y.K."/>
            <person name="Han B.P."/>
            <person name="Song L.R."/>
            <person name="Shu W.S."/>
        </authorList>
    </citation>
    <scope>NUCLEOTIDE SEQUENCE [LARGE SCALE GENOMIC DNA]</scope>
    <source>
        <strain evidence="1 2">FACHB-159</strain>
    </source>
</reference>
<dbReference type="Proteomes" id="UP000637383">
    <property type="component" value="Unassembled WGS sequence"/>
</dbReference>
<organism evidence="1 2">
    <name type="scientific">Nostoc paludosum FACHB-159</name>
    <dbReference type="NCBI Taxonomy" id="2692908"/>
    <lineage>
        <taxon>Bacteria</taxon>
        <taxon>Bacillati</taxon>
        <taxon>Cyanobacteriota</taxon>
        <taxon>Cyanophyceae</taxon>
        <taxon>Nostocales</taxon>
        <taxon>Nostocaceae</taxon>
        <taxon>Nostoc</taxon>
    </lineage>
</organism>
<accession>A0ABR8KF39</accession>
<dbReference type="Pfam" id="PF04305">
    <property type="entry name" value="DUF455"/>
    <property type="match status" value="1"/>
</dbReference>
<dbReference type="CDD" id="cd00657">
    <property type="entry name" value="Ferritin_like"/>
    <property type="match status" value="1"/>
</dbReference>
<comment type="caution">
    <text evidence="1">The sequence shown here is derived from an EMBL/GenBank/DDBJ whole genome shotgun (WGS) entry which is preliminary data.</text>
</comment>